<keyword evidence="6" id="KW-0255">Endonuclease</keyword>
<sequence length="112" mass="13166">MISPQCYVYLYIDEEVNDLTVNFYKTSKWKAKRLKVLRRDEYRCRDCIRYGKTTEATTAHHVNPLESRPELALASWNLISLCTKCHDKMHDRVTGQLTTAGLYWKEKIIPPS</sequence>
<name>A0ABX1X433_9BACL</name>
<gene>
    <name evidence="6" type="ORF">GC096_03790</name>
</gene>
<dbReference type="SMART" id="SM00507">
    <property type="entry name" value="HNHc"/>
    <property type="match status" value="1"/>
</dbReference>
<evidence type="ECO:0000256" key="1">
    <source>
        <dbReference type="ARBA" id="ARBA00022722"/>
    </source>
</evidence>
<comment type="similarity">
    <text evidence="3">Belongs to the HNH nuclease family.</text>
</comment>
<evidence type="ECO:0000259" key="5">
    <source>
        <dbReference type="SMART" id="SM00507"/>
    </source>
</evidence>
<evidence type="ECO:0000313" key="7">
    <source>
        <dbReference type="Proteomes" id="UP000653578"/>
    </source>
</evidence>
<dbReference type="CDD" id="cd00085">
    <property type="entry name" value="HNHc"/>
    <property type="match status" value="1"/>
</dbReference>
<dbReference type="InterPro" id="IPR003615">
    <property type="entry name" value="HNH_nuc"/>
</dbReference>
<organism evidence="6 7">
    <name type="scientific">Paenibacillus plantarum</name>
    <dbReference type="NCBI Taxonomy" id="2654975"/>
    <lineage>
        <taxon>Bacteria</taxon>
        <taxon>Bacillati</taxon>
        <taxon>Bacillota</taxon>
        <taxon>Bacilli</taxon>
        <taxon>Bacillales</taxon>
        <taxon>Paenibacillaceae</taxon>
        <taxon>Paenibacillus</taxon>
    </lineage>
</organism>
<evidence type="ECO:0000256" key="3">
    <source>
        <dbReference type="ARBA" id="ARBA00038412"/>
    </source>
</evidence>
<evidence type="ECO:0000313" key="6">
    <source>
        <dbReference type="EMBL" id="NOU63168.1"/>
    </source>
</evidence>
<feature type="domain" description="HNH nuclease" evidence="5">
    <location>
        <begin position="31"/>
        <end position="87"/>
    </location>
</feature>
<dbReference type="Proteomes" id="UP000653578">
    <property type="component" value="Unassembled WGS sequence"/>
</dbReference>
<keyword evidence="1" id="KW-0540">Nuclease</keyword>
<dbReference type="RefSeq" id="WP_171628975.1">
    <property type="nucleotide sequence ID" value="NZ_WHNY01000009.1"/>
</dbReference>
<dbReference type="PANTHER" id="PTHR41286">
    <property type="entry name" value="HNH NUCLEASE YAJD-RELATED"/>
    <property type="match status" value="1"/>
</dbReference>
<keyword evidence="7" id="KW-1185">Reference proteome</keyword>
<dbReference type="Pfam" id="PF01844">
    <property type="entry name" value="HNH"/>
    <property type="match status" value="1"/>
</dbReference>
<dbReference type="PANTHER" id="PTHR41286:SF1">
    <property type="entry name" value="HNH NUCLEASE YAJD-RELATED"/>
    <property type="match status" value="1"/>
</dbReference>
<dbReference type="InterPro" id="IPR002711">
    <property type="entry name" value="HNH"/>
</dbReference>
<dbReference type="Gene3D" id="1.10.30.50">
    <property type="match status" value="1"/>
</dbReference>
<evidence type="ECO:0000256" key="2">
    <source>
        <dbReference type="ARBA" id="ARBA00022801"/>
    </source>
</evidence>
<keyword evidence="2" id="KW-0378">Hydrolase</keyword>
<reference evidence="6 7" key="1">
    <citation type="submission" date="2019-10" db="EMBL/GenBank/DDBJ databases">
        <title>Description of Paenibacillus humi sp. nov.</title>
        <authorList>
            <person name="Carlier A."/>
            <person name="Qi S."/>
        </authorList>
    </citation>
    <scope>NUCLEOTIDE SEQUENCE [LARGE SCALE GENOMIC DNA]</scope>
    <source>
        <strain evidence="6 7">LMG 31461</strain>
    </source>
</reference>
<proteinExistence type="inferred from homology"/>
<protein>
    <recommendedName>
        <fullName evidence="4">Putative HNH nuclease YajD</fullName>
    </recommendedName>
</protein>
<accession>A0ABX1X433</accession>
<dbReference type="GO" id="GO:0004519">
    <property type="term" value="F:endonuclease activity"/>
    <property type="evidence" value="ECO:0007669"/>
    <property type="project" value="UniProtKB-KW"/>
</dbReference>
<dbReference type="EMBL" id="WHNY01000009">
    <property type="protein sequence ID" value="NOU63168.1"/>
    <property type="molecule type" value="Genomic_DNA"/>
</dbReference>
<evidence type="ECO:0000256" key="4">
    <source>
        <dbReference type="ARBA" id="ARBA00040194"/>
    </source>
</evidence>
<comment type="caution">
    <text evidence="6">The sequence shown here is derived from an EMBL/GenBank/DDBJ whole genome shotgun (WGS) entry which is preliminary data.</text>
</comment>